<dbReference type="RefSeq" id="WP_210055308.1">
    <property type="nucleotide sequence ID" value="NZ_BAAAMH010000034.1"/>
</dbReference>
<evidence type="ECO:0000313" key="2">
    <source>
        <dbReference type="Proteomes" id="UP000758168"/>
    </source>
</evidence>
<accession>A0ABS4Z7T3</accession>
<dbReference type="Gene3D" id="3.40.50.150">
    <property type="entry name" value="Vaccinia Virus protein VP39"/>
    <property type="match status" value="1"/>
</dbReference>
<dbReference type="SUPFAM" id="SSF53335">
    <property type="entry name" value="S-adenosyl-L-methionine-dependent methyltransferases"/>
    <property type="match status" value="1"/>
</dbReference>
<name>A0ABS4Z7T3_9ACTN</name>
<organism evidence="1 2">
    <name type="scientific">Microlunatus capsulatus</name>
    <dbReference type="NCBI Taxonomy" id="99117"/>
    <lineage>
        <taxon>Bacteria</taxon>
        <taxon>Bacillati</taxon>
        <taxon>Actinomycetota</taxon>
        <taxon>Actinomycetes</taxon>
        <taxon>Propionibacteriales</taxon>
        <taxon>Propionibacteriaceae</taxon>
        <taxon>Microlunatus</taxon>
    </lineage>
</organism>
<dbReference type="InterPro" id="IPR029063">
    <property type="entry name" value="SAM-dependent_MTases_sf"/>
</dbReference>
<evidence type="ECO:0000313" key="1">
    <source>
        <dbReference type="EMBL" id="MBP2417099.1"/>
    </source>
</evidence>
<gene>
    <name evidence="1" type="ORF">JOF54_002021</name>
</gene>
<reference evidence="1 2" key="1">
    <citation type="submission" date="2021-03" db="EMBL/GenBank/DDBJ databases">
        <title>Sequencing the genomes of 1000 actinobacteria strains.</title>
        <authorList>
            <person name="Klenk H.-P."/>
        </authorList>
    </citation>
    <scope>NUCLEOTIDE SEQUENCE [LARGE SCALE GENOMIC DNA]</scope>
    <source>
        <strain evidence="1 2">DSM 12936</strain>
    </source>
</reference>
<protein>
    <submittedName>
        <fullName evidence="1">Spermidine synthase</fullName>
    </submittedName>
</protein>
<comment type="caution">
    <text evidence="1">The sequence shown here is derived from an EMBL/GenBank/DDBJ whole genome shotgun (WGS) entry which is preliminary data.</text>
</comment>
<dbReference type="EMBL" id="JAGIOB010000001">
    <property type="protein sequence ID" value="MBP2417099.1"/>
    <property type="molecule type" value="Genomic_DNA"/>
</dbReference>
<sequence>MRARLEELDFQPTPIGEVSLRRRTDPRTGDDVFEVKLGEEYLMSSLFVVAEEELSRLALGRLAGEALDVAVGGLGLGYTAAAALADPRVGELVVVDALAPVIDWHRRGLVPVGPVLTADPRCRLVHGDFFALSDGAGFDPDRPDRVFDAVVVDIDHSPAHLLADGSAGFYSPAGTARLARHLRPGGVYALWSNDPPDAGYLDVLAGVFVDVAAEVVTFPNPLQGRDATNTVYVATRPG</sequence>
<dbReference type="Proteomes" id="UP000758168">
    <property type="component" value="Unassembled WGS sequence"/>
</dbReference>
<keyword evidence="2" id="KW-1185">Reference proteome</keyword>
<proteinExistence type="predicted"/>